<dbReference type="AlphaFoldDB" id="A0A6A3A4M7"/>
<dbReference type="Proteomes" id="UP000436088">
    <property type="component" value="Unassembled WGS sequence"/>
</dbReference>
<dbReference type="InterPro" id="IPR004314">
    <property type="entry name" value="Neprosin"/>
</dbReference>
<sequence>MLLQNSFAIVQSADAAKKHSKVDDGRRNSKLFAQQHKMPTRTVLIKRSTKEDLIMAKRMKALGLPYPMTSNFHTTNDARPNTAFATVQYNRHNFRAKTTMNGWAPSTSAVQASYANLWITNGPIHDISVLQDGWGDGEWWLKIFNQFVGYWPQKVFVLYGGANNVVWGGQVFSPANEPRPAVGSRHFPKDGLQNKAAYLCLIVTRLSLLMVLSRVSNSVRGHVFGRVAFIAVADKTDAITFTAGVRS</sequence>
<evidence type="ECO:0000313" key="2">
    <source>
        <dbReference type="EMBL" id="KAE8699270.1"/>
    </source>
</evidence>
<dbReference type="PANTHER" id="PTHR31589:SF235">
    <property type="entry name" value="PROTEIN, PUTATIVE (DUF239)-RELATED"/>
    <property type="match status" value="1"/>
</dbReference>
<dbReference type="PANTHER" id="PTHR31589">
    <property type="entry name" value="PROTEIN, PUTATIVE (DUF239)-RELATED-RELATED"/>
    <property type="match status" value="1"/>
</dbReference>
<proteinExistence type="predicted"/>
<protein>
    <recommendedName>
        <fullName evidence="1">Neprosin PEP catalytic domain-containing protein</fullName>
    </recommendedName>
</protein>
<name>A0A6A3A4M7_HIBSY</name>
<dbReference type="InterPro" id="IPR053168">
    <property type="entry name" value="Glutamic_endopeptidase"/>
</dbReference>
<accession>A0A6A3A4M7</accession>
<feature type="domain" description="Neprosin PEP catalytic" evidence="1">
    <location>
        <begin position="128"/>
        <end position="200"/>
    </location>
</feature>
<dbReference type="Pfam" id="PF03080">
    <property type="entry name" value="Neprosin"/>
    <property type="match status" value="1"/>
</dbReference>
<organism evidence="2 3">
    <name type="scientific">Hibiscus syriacus</name>
    <name type="common">Rose of Sharon</name>
    <dbReference type="NCBI Taxonomy" id="106335"/>
    <lineage>
        <taxon>Eukaryota</taxon>
        <taxon>Viridiplantae</taxon>
        <taxon>Streptophyta</taxon>
        <taxon>Embryophyta</taxon>
        <taxon>Tracheophyta</taxon>
        <taxon>Spermatophyta</taxon>
        <taxon>Magnoliopsida</taxon>
        <taxon>eudicotyledons</taxon>
        <taxon>Gunneridae</taxon>
        <taxon>Pentapetalae</taxon>
        <taxon>rosids</taxon>
        <taxon>malvids</taxon>
        <taxon>Malvales</taxon>
        <taxon>Malvaceae</taxon>
        <taxon>Malvoideae</taxon>
        <taxon>Hibiscus</taxon>
    </lineage>
</organism>
<keyword evidence="3" id="KW-1185">Reference proteome</keyword>
<evidence type="ECO:0000313" key="3">
    <source>
        <dbReference type="Proteomes" id="UP000436088"/>
    </source>
</evidence>
<reference evidence="2" key="1">
    <citation type="submission" date="2019-09" db="EMBL/GenBank/DDBJ databases">
        <title>Draft genome information of white flower Hibiscus syriacus.</title>
        <authorList>
            <person name="Kim Y.-M."/>
        </authorList>
    </citation>
    <scope>NUCLEOTIDE SEQUENCE [LARGE SCALE GENOMIC DNA]</scope>
    <source>
        <strain evidence="2">YM2019G1</strain>
    </source>
</reference>
<comment type="caution">
    <text evidence="2">The sequence shown here is derived from an EMBL/GenBank/DDBJ whole genome shotgun (WGS) entry which is preliminary data.</text>
</comment>
<dbReference type="EMBL" id="VEPZ02001041">
    <property type="protein sequence ID" value="KAE8699270.1"/>
    <property type="molecule type" value="Genomic_DNA"/>
</dbReference>
<evidence type="ECO:0000259" key="1">
    <source>
        <dbReference type="Pfam" id="PF03080"/>
    </source>
</evidence>
<gene>
    <name evidence="2" type="ORF">F3Y22_tig00110584pilonHSYRG00470</name>
</gene>